<name>A0A0E9PE21_ANGAN</name>
<evidence type="ECO:0000313" key="1">
    <source>
        <dbReference type="EMBL" id="JAH02866.1"/>
    </source>
</evidence>
<proteinExistence type="predicted"/>
<dbReference type="EMBL" id="GBXM01105711">
    <property type="protein sequence ID" value="JAH02866.1"/>
    <property type="molecule type" value="Transcribed_RNA"/>
</dbReference>
<sequence>MSIINRYVLGKLRNYTSKKKEWNEETLVSIQDWITGLRVLYLNASSPN</sequence>
<organism evidence="1">
    <name type="scientific">Anguilla anguilla</name>
    <name type="common">European freshwater eel</name>
    <name type="synonym">Muraena anguilla</name>
    <dbReference type="NCBI Taxonomy" id="7936"/>
    <lineage>
        <taxon>Eukaryota</taxon>
        <taxon>Metazoa</taxon>
        <taxon>Chordata</taxon>
        <taxon>Craniata</taxon>
        <taxon>Vertebrata</taxon>
        <taxon>Euteleostomi</taxon>
        <taxon>Actinopterygii</taxon>
        <taxon>Neopterygii</taxon>
        <taxon>Teleostei</taxon>
        <taxon>Anguilliformes</taxon>
        <taxon>Anguillidae</taxon>
        <taxon>Anguilla</taxon>
    </lineage>
</organism>
<reference evidence="1" key="1">
    <citation type="submission" date="2014-11" db="EMBL/GenBank/DDBJ databases">
        <authorList>
            <person name="Amaro Gonzalez C."/>
        </authorList>
    </citation>
    <scope>NUCLEOTIDE SEQUENCE</scope>
</reference>
<reference evidence="1" key="2">
    <citation type="journal article" date="2015" name="Fish Shellfish Immunol.">
        <title>Early steps in the European eel (Anguilla anguilla)-Vibrio vulnificus interaction in the gills: Role of the RtxA13 toxin.</title>
        <authorList>
            <person name="Callol A."/>
            <person name="Pajuelo D."/>
            <person name="Ebbesson L."/>
            <person name="Teles M."/>
            <person name="MacKenzie S."/>
            <person name="Amaro C."/>
        </authorList>
    </citation>
    <scope>NUCLEOTIDE SEQUENCE</scope>
</reference>
<dbReference type="AlphaFoldDB" id="A0A0E9PE21"/>
<protein>
    <submittedName>
        <fullName evidence="1">Uncharacterized protein</fullName>
    </submittedName>
</protein>
<accession>A0A0E9PE21</accession>